<feature type="domain" description="Methyl-accepting transducer" evidence="11">
    <location>
        <begin position="401"/>
        <end position="658"/>
    </location>
</feature>
<evidence type="ECO:0000256" key="3">
    <source>
        <dbReference type="ARBA" id="ARBA00022500"/>
    </source>
</evidence>
<keyword evidence="6 10" id="KW-0472">Membrane</keyword>
<keyword evidence="2" id="KW-1003">Cell membrane</keyword>
<dbReference type="InterPro" id="IPR004089">
    <property type="entry name" value="MCPsignal_dom"/>
</dbReference>
<dbReference type="InterPro" id="IPR029151">
    <property type="entry name" value="Sensor-like_sf"/>
</dbReference>
<evidence type="ECO:0000256" key="10">
    <source>
        <dbReference type="SAM" id="Phobius"/>
    </source>
</evidence>
<dbReference type="InterPro" id="IPR033479">
    <property type="entry name" value="dCache_1"/>
</dbReference>
<feature type="transmembrane region" description="Helical" evidence="10">
    <location>
        <begin position="287"/>
        <end position="306"/>
    </location>
</feature>
<dbReference type="Pfam" id="PF00015">
    <property type="entry name" value="MCPsignal"/>
    <property type="match status" value="1"/>
</dbReference>
<dbReference type="PATRIC" id="fig|1266845.5.peg.1746"/>
<feature type="transmembrane region" description="Helical" evidence="10">
    <location>
        <begin position="20"/>
        <end position="41"/>
    </location>
</feature>
<name>U5SAT8_9LACT</name>
<gene>
    <name evidence="12" type="ORF">Q783_09265</name>
</gene>
<evidence type="ECO:0000256" key="6">
    <source>
        <dbReference type="ARBA" id="ARBA00023136"/>
    </source>
</evidence>
<dbReference type="CDD" id="cd18773">
    <property type="entry name" value="PDC1_HK_sensor"/>
    <property type="match status" value="1"/>
</dbReference>
<evidence type="ECO:0000256" key="9">
    <source>
        <dbReference type="SAM" id="Coils"/>
    </source>
</evidence>
<evidence type="ECO:0000256" key="4">
    <source>
        <dbReference type="ARBA" id="ARBA00022692"/>
    </source>
</evidence>
<evidence type="ECO:0000256" key="7">
    <source>
        <dbReference type="ARBA" id="ARBA00023224"/>
    </source>
</evidence>
<evidence type="ECO:0000256" key="1">
    <source>
        <dbReference type="ARBA" id="ARBA00004651"/>
    </source>
</evidence>
<dbReference type="Gene3D" id="3.30.450.20">
    <property type="entry name" value="PAS domain"/>
    <property type="match status" value="2"/>
</dbReference>
<evidence type="ECO:0000256" key="2">
    <source>
        <dbReference type="ARBA" id="ARBA00022475"/>
    </source>
</evidence>
<dbReference type="PANTHER" id="PTHR32089:SF114">
    <property type="entry name" value="METHYL-ACCEPTING CHEMOTAXIS PROTEIN MCPB"/>
    <property type="match status" value="1"/>
</dbReference>
<dbReference type="KEGG" id="caw:Q783_09265"/>
<evidence type="ECO:0000256" key="8">
    <source>
        <dbReference type="PROSITE-ProRule" id="PRU00284"/>
    </source>
</evidence>
<dbReference type="CDD" id="cd11386">
    <property type="entry name" value="MCP_signal"/>
    <property type="match status" value="1"/>
</dbReference>
<keyword evidence="7 8" id="KW-0807">Transducer</keyword>
<dbReference type="SUPFAM" id="SSF58104">
    <property type="entry name" value="Methyl-accepting chemotaxis protein (MCP) signaling domain"/>
    <property type="match status" value="1"/>
</dbReference>
<reference evidence="12 13" key="1">
    <citation type="journal article" date="2013" name="Genome Announc.">
        <title>Complete Genome Sequence of Carnobacterium gilichinskyi Strain WN1359T (DSM 27470T).</title>
        <authorList>
            <person name="Leonard M.T."/>
            <person name="Panayotova N."/>
            <person name="Farmerie W.G."/>
            <person name="Triplett E.W."/>
            <person name="Nicholson W.L."/>
        </authorList>
    </citation>
    <scope>NUCLEOTIDE SEQUENCE [LARGE SCALE GENOMIC DNA]</scope>
    <source>
        <strain evidence="12 13">WN1359</strain>
    </source>
</reference>
<feature type="coiled-coil region" evidence="9">
    <location>
        <begin position="661"/>
        <end position="688"/>
    </location>
</feature>
<evidence type="ECO:0000259" key="11">
    <source>
        <dbReference type="PROSITE" id="PS50111"/>
    </source>
</evidence>
<evidence type="ECO:0000256" key="5">
    <source>
        <dbReference type="ARBA" id="ARBA00022989"/>
    </source>
</evidence>
<dbReference type="Proteomes" id="UP000017469">
    <property type="component" value="Chromosome"/>
</dbReference>
<comment type="subcellular location">
    <subcellularLocation>
        <location evidence="1">Cell membrane</location>
        <topology evidence="1">Multi-pass membrane protein</topology>
    </subcellularLocation>
</comment>
<dbReference type="EMBL" id="CP006812">
    <property type="protein sequence ID" value="AGY82370.1"/>
    <property type="molecule type" value="Genomic_DNA"/>
</dbReference>
<dbReference type="SMART" id="SM00283">
    <property type="entry name" value="MA"/>
    <property type="match status" value="1"/>
</dbReference>
<dbReference type="GO" id="GO:0007165">
    <property type="term" value="P:signal transduction"/>
    <property type="evidence" value="ECO:0007669"/>
    <property type="project" value="UniProtKB-KW"/>
</dbReference>
<dbReference type="RefSeq" id="WP_023179065.1">
    <property type="nucleotide sequence ID" value="NC_022606.1"/>
</dbReference>
<dbReference type="GO" id="GO:0005886">
    <property type="term" value="C:plasma membrane"/>
    <property type="evidence" value="ECO:0007669"/>
    <property type="project" value="UniProtKB-SubCell"/>
</dbReference>
<accession>U5SAT8</accession>
<keyword evidence="3" id="KW-0145">Chemotaxis</keyword>
<dbReference type="GO" id="GO:0006935">
    <property type="term" value="P:chemotaxis"/>
    <property type="evidence" value="ECO:0007669"/>
    <property type="project" value="UniProtKB-KW"/>
</dbReference>
<dbReference type="STRING" id="1266845.Q783_09265"/>
<dbReference type="SUPFAM" id="SSF103190">
    <property type="entry name" value="Sensory domain-like"/>
    <property type="match status" value="1"/>
</dbReference>
<organism evidence="12 13">
    <name type="scientific">Carnobacterium inhibens subsp. gilichinskyi</name>
    <dbReference type="NCBI Taxonomy" id="1266845"/>
    <lineage>
        <taxon>Bacteria</taxon>
        <taxon>Bacillati</taxon>
        <taxon>Bacillota</taxon>
        <taxon>Bacilli</taxon>
        <taxon>Lactobacillales</taxon>
        <taxon>Carnobacteriaceae</taxon>
        <taxon>Carnobacterium</taxon>
    </lineage>
</organism>
<protein>
    <submittedName>
        <fullName evidence="12">Methyl-accepting chemotaxis protein</fullName>
    </submittedName>
</protein>
<keyword evidence="9" id="KW-0175">Coiled coil</keyword>
<dbReference type="PANTHER" id="PTHR32089">
    <property type="entry name" value="METHYL-ACCEPTING CHEMOTAXIS PROTEIN MCPB"/>
    <property type="match status" value="1"/>
</dbReference>
<evidence type="ECO:0000313" key="13">
    <source>
        <dbReference type="Proteomes" id="UP000017469"/>
    </source>
</evidence>
<dbReference type="eggNOG" id="COG0840">
    <property type="taxonomic scope" value="Bacteria"/>
</dbReference>
<dbReference type="PROSITE" id="PS50111">
    <property type="entry name" value="CHEMOTAXIS_TRANSDUC_2"/>
    <property type="match status" value="1"/>
</dbReference>
<dbReference type="HOGENOM" id="CLU_000445_107_19_9"/>
<evidence type="ECO:0000313" key="12">
    <source>
        <dbReference type="EMBL" id="AGY82370.1"/>
    </source>
</evidence>
<keyword evidence="5 10" id="KW-1133">Transmembrane helix</keyword>
<dbReference type="Pfam" id="PF02743">
    <property type="entry name" value="dCache_1"/>
    <property type="match status" value="1"/>
</dbReference>
<keyword evidence="4 10" id="KW-0812">Transmembrane</keyword>
<sequence length="688" mass="75999">MKKLNKKKKGTRKKSIRVIIIPTLIAMITLPIVIVLVMNYYSTQQLLTQRIEQGEKNLATQFTTQLDWIGLELENTINSLAEKSEFQEVAEDEEAQAFIQEELQFVLTNSMYIGNAYYAPENQEVLGTVENLASDFDASATTWYQRAVERNGALIWSKPYRDAVTGSMAMTISRAIVVDDVFYGVLAIDLDLTRMNSYLTSVQNGNTGHFFVLSESGDYLMSNDPKKIGTNIGESNLFKEATEQTGYIHDDQKIDSYYAKVSRLGMTVYGVVGEDEMANEVAATNRAALIGLVIGIIIAILSALLASRYVMTIATTLIRAFSRVKDGDLTKKITGDELHILPNKPQFKAIRKPKEILENSNEIRRIAFAFNEMMDHFREMVGGIQQKSNHLMDMTQTLNDISKQTTSATEEVSETITGIAQATSIQTKDTEETVGKMEELSKTVGEIDQNIQKMGQHTDDTTIANGKNNQMMAVVHDNWETTVDTMAKLGKSIHGVNADIQDIEKIVKVIDGISEQTNLLALNASIEAARAGESGRGFAVVANEIRKLAEKSDASTKNIATIIKNIQEKSNEMVSKVEQSHAESEVQTKTIDEAINSANKVTDQMDKLVESILNVASLGFVISAKKDETLVAIENIAASAEENSAGTQEVSANAEEILATMEEFSSSIAKLETIANELKEETNQFKLQ</sequence>
<dbReference type="Gene3D" id="1.10.287.950">
    <property type="entry name" value="Methyl-accepting chemotaxis protein"/>
    <property type="match status" value="1"/>
</dbReference>
<proteinExistence type="predicted"/>
<dbReference type="AlphaFoldDB" id="U5SAT8"/>